<dbReference type="CDD" id="cd06170">
    <property type="entry name" value="LuxR_C_like"/>
    <property type="match status" value="1"/>
</dbReference>
<dbReference type="Gene3D" id="1.10.10.10">
    <property type="entry name" value="Winged helix-like DNA-binding domain superfamily/Winged helix DNA-binding domain"/>
    <property type="match status" value="1"/>
</dbReference>
<dbReference type="GO" id="GO:0005524">
    <property type="term" value="F:ATP binding"/>
    <property type="evidence" value="ECO:0007669"/>
    <property type="project" value="UniProtKB-KW"/>
</dbReference>
<dbReference type="Pfam" id="PF13191">
    <property type="entry name" value="AAA_16"/>
    <property type="match status" value="1"/>
</dbReference>
<keyword evidence="2" id="KW-0067">ATP-binding</keyword>
<evidence type="ECO:0000256" key="2">
    <source>
        <dbReference type="ARBA" id="ARBA00022840"/>
    </source>
</evidence>
<dbReference type="GO" id="GO:0005737">
    <property type="term" value="C:cytoplasm"/>
    <property type="evidence" value="ECO:0007669"/>
    <property type="project" value="TreeGrafter"/>
</dbReference>
<dbReference type="SMART" id="SM00421">
    <property type="entry name" value="HTH_LUXR"/>
    <property type="match status" value="1"/>
</dbReference>
<dbReference type="InterPro" id="IPR041664">
    <property type="entry name" value="AAA_16"/>
</dbReference>
<dbReference type="Pfam" id="PF00196">
    <property type="entry name" value="GerE"/>
    <property type="match status" value="1"/>
</dbReference>
<dbReference type="RefSeq" id="WP_129189217.1">
    <property type="nucleotide sequence ID" value="NZ_CP035493.1"/>
</dbReference>
<gene>
    <name evidence="4" type="ORF">ET471_13810</name>
</gene>
<dbReference type="SUPFAM" id="SSF46894">
    <property type="entry name" value="C-terminal effector domain of the bipartite response regulators"/>
    <property type="match status" value="1"/>
</dbReference>
<evidence type="ECO:0000313" key="5">
    <source>
        <dbReference type="Proteomes" id="UP000292118"/>
    </source>
</evidence>
<dbReference type="Gene3D" id="3.40.50.300">
    <property type="entry name" value="P-loop containing nucleotide triphosphate hydrolases"/>
    <property type="match status" value="1"/>
</dbReference>
<dbReference type="GO" id="GO:0006355">
    <property type="term" value="P:regulation of DNA-templated transcription"/>
    <property type="evidence" value="ECO:0007669"/>
    <property type="project" value="InterPro"/>
</dbReference>
<dbReference type="OrthoDB" id="483at2"/>
<dbReference type="GO" id="GO:0004016">
    <property type="term" value="F:adenylate cyclase activity"/>
    <property type="evidence" value="ECO:0007669"/>
    <property type="project" value="TreeGrafter"/>
</dbReference>
<dbReference type="PROSITE" id="PS50043">
    <property type="entry name" value="HTH_LUXR_2"/>
    <property type="match status" value="1"/>
</dbReference>
<sequence>MTAAGAGLVGRDDEKARLGALLGHARNGSGGALLVLGDPGIGKTALLDDAAAAAVTAGSQVVRLDGYESESTLPFAAVHRLVSSLREHLGHLPPRQRQAIEVATGQGEGPPPDRFLVGLGLLGLLGRAGDASPVVGVVDDAHWLDTDSVDALAFVGRRLAQERVALVVAARHETVAERMGGIERLPLDGLDTRASLHLLGRALDTQVDPSAAAAVARATGGNPLALIDLAADLTGPQLGELAVGDGNVPVGSHLQRHYAQRLAQHDAVVRTWVLLAAADTSGNLQLITAAAKELGLGADGVDRVEIPGLVTLSPVVRFRHSLARAACYDAASGVDRRRAHRALAAAADHLGDVELEAWHASRAAAGPDPAVAARLAHAAELAARRGASASRARILARAADLTPPGPERDARRISAAEAALTVGAVHVARRLVESVPAETADPVTRGRGTVVRYQLTLFLADGENLRGTVATLVAAADDFHGREPDLERRTLMQAFEAAVTVARSMTGTTLGALGRRLDAAADAGGRDATVLRGLAAVVLLPYADAVAPARAAFDALCDRPDGELMHLGTAVAALGAFLWEDTTRARALDRAYAAARDAGALRVIDTLAWVASAAELLGGSVDRAVGFTEKVLAVRRAMGYDSENVVNAPVMAWQGAPRALVGAVTDGAAATGFGGVEDLGAWALGVRDLADGAYQDAFDRLAPLVDDPFLQLTPLQYPDYVEAAARSGHLDAARRVTALLQERAAANGAPWCRGVTERCLALLAPDDAAGAHFEAAIEALSRTVAATDLARTHLLHGEWLRRTRRRRDAADELRLAVRLLQGCGAGIFVPRGQAELAATGAGAAGAAGPVGAEAPIAPLTPQERTVARLAAAGSTNAEIAAQLFLSPSTVDYHLRKVFQRLGISSRRQLAEHLEPREP</sequence>
<dbReference type="InterPro" id="IPR016032">
    <property type="entry name" value="Sig_transdc_resp-reg_C-effctor"/>
</dbReference>
<dbReference type="InterPro" id="IPR027417">
    <property type="entry name" value="P-loop_NTPase"/>
</dbReference>
<keyword evidence="5" id="KW-1185">Reference proteome</keyword>
<dbReference type="PANTHER" id="PTHR16305:SF35">
    <property type="entry name" value="TRANSCRIPTIONAL ACTIVATOR DOMAIN"/>
    <property type="match status" value="1"/>
</dbReference>
<evidence type="ECO:0000313" key="4">
    <source>
        <dbReference type="EMBL" id="QAY70969.1"/>
    </source>
</evidence>
<dbReference type="GO" id="GO:0003677">
    <property type="term" value="F:DNA binding"/>
    <property type="evidence" value="ECO:0007669"/>
    <property type="project" value="InterPro"/>
</dbReference>
<evidence type="ECO:0000256" key="1">
    <source>
        <dbReference type="ARBA" id="ARBA00022741"/>
    </source>
</evidence>
<keyword evidence="1" id="KW-0547">Nucleotide-binding</keyword>
<dbReference type="Proteomes" id="UP000292118">
    <property type="component" value="Chromosome"/>
</dbReference>
<dbReference type="InterPro" id="IPR000792">
    <property type="entry name" value="Tscrpt_reg_LuxR_C"/>
</dbReference>
<dbReference type="InterPro" id="IPR036388">
    <property type="entry name" value="WH-like_DNA-bd_sf"/>
</dbReference>
<feature type="domain" description="HTH luxR-type" evidence="3">
    <location>
        <begin position="852"/>
        <end position="917"/>
    </location>
</feature>
<protein>
    <submittedName>
        <fullName evidence="4">Helix-turn-helix transcriptional regulator</fullName>
    </submittedName>
</protein>
<dbReference type="SUPFAM" id="SSF52540">
    <property type="entry name" value="P-loop containing nucleoside triphosphate hydrolases"/>
    <property type="match status" value="1"/>
</dbReference>
<dbReference type="AlphaFoldDB" id="A0A4P6F9L6"/>
<accession>A0A4P6F9L6</accession>
<reference evidence="4 5" key="1">
    <citation type="submission" date="2019-01" db="EMBL/GenBank/DDBJ databases">
        <title>Genome sequencing of strain FW10M-9.</title>
        <authorList>
            <person name="Heo J."/>
            <person name="Kim S.-J."/>
            <person name="Kim J.-S."/>
            <person name="Hong S.-B."/>
            <person name="Kwon S.-W."/>
        </authorList>
    </citation>
    <scope>NUCLEOTIDE SEQUENCE [LARGE SCALE GENOMIC DNA]</scope>
    <source>
        <strain evidence="4 5">FW10M-9</strain>
    </source>
</reference>
<dbReference type="EMBL" id="CP035493">
    <property type="protein sequence ID" value="QAY70969.1"/>
    <property type="molecule type" value="Genomic_DNA"/>
</dbReference>
<dbReference type="KEGG" id="xya:ET471_13810"/>
<evidence type="ECO:0000259" key="3">
    <source>
        <dbReference type="PROSITE" id="PS50043"/>
    </source>
</evidence>
<name>A0A4P6F9L6_9MICO</name>
<dbReference type="PANTHER" id="PTHR16305">
    <property type="entry name" value="TESTICULAR SOLUBLE ADENYLYL CYCLASE"/>
    <property type="match status" value="1"/>
</dbReference>
<dbReference type="PRINTS" id="PR00038">
    <property type="entry name" value="HTHLUXR"/>
</dbReference>
<proteinExistence type="predicted"/>
<organism evidence="4 5">
    <name type="scientific">Xylanimonas protaetiae</name>
    <dbReference type="NCBI Taxonomy" id="2509457"/>
    <lineage>
        <taxon>Bacteria</taxon>
        <taxon>Bacillati</taxon>
        <taxon>Actinomycetota</taxon>
        <taxon>Actinomycetes</taxon>
        <taxon>Micrococcales</taxon>
        <taxon>Promicromonosporaceae</taxon>
        <taxon>Xylanimonas</taxon>
    </lineage>
</organism>